<dbReference type="AlphaFoldDB" id="A0A1A9FPI0"/>
<gene>
    <name evidence="2" type="ORF">CEV34_5148</name>
    <name evidence="1" type="ORF">EHE22_04460</name>
</gene>
<evidence type="ECO:0000313" key="1">
    <source>
        <dbReference type="EMBL" id="NNV19684.1"/>
    </source>
</evidence>
<protein>
    <submittedName>
        <fullName evidence="2">Uncharacterized protein</fullName>
    </submittedName>
</protein>
<dbReference type="OrthoDB" id="8452238at2"/>
<dbReference type="KEGG" id="ops:A8A54_14085"/>
<organism evidence="2 3">
    <name type="scientific">Brucella pseudogrignonensis</name>
    <dbReference type="NCBI Taxonomy" id="419475"/>
    <lineage>
        <taxon>Bacteria</taxon>
        <taxon>Pseudomonadati</taxon>
        <taxon>Pseudomonadota</taxon>
        <taxon>Alphaproteobacteria</taxon>
        <taxon>Hyphomicrobiales</taxon>
        <taxon>Brucellaceae</taxon>
        <taxon>Brucella/Ochrobactrum group</taxon>
        <taxon>Brucella</taxon>
    </lineage>
</organism>
<dbReference type="Proteomes" id="UP000216188">
    <property type="component" value="Unassembled WGS sequence"/>
</dbReference>
<proteinExistence type="predicted"/>
<accession>A0A1A9FPI0</accession>
<dbReference type="GeneID" id="93110918"/>
<evidence type="ECO:0000313" key="2">
    <source>
        <dbReference type="EMBL" id="OYR21406.1"/>
    </source>
</evidence>
<dbReference type="EMBL" id="NNRM01000048">
    <property type="protein sequence ID" value="OYR21406.1"/>
    <property type="molecule type" value="Genomic_DNA"/>
</dbReference>
<comment type="caution">
    <text evidence="2">The sequence shown here is derived from an EMBL/GenBank/DDBJ whole genome shotgun (WGS) entry which is preliminary data.</text>
</comment>
<reference evidence="1 4" key="2">
    <citation type="submission" date="2018-11" db="EMBL/GenBank/DDBJ databases">
        <title>Genome sequencing and analysis.</title>
        <authorList>
            <person name="Huang Y.-T."/>
        </authorList>
    </citation>
    <scope>NUCLEOTIDE SEQUENCE [LARGE SCALE GENOMIC DNA]</scope>
    <source>
        <strain evidence="1 4">SHIN</strain>
    </source>
</reference>
<dbReference type="Proteomes" id="UP000526233">
    <property type="component" value="Unassembled WGS sequence"/>
</dbReference>
<sequence>MPFSRDYYFKRFKPAELEQLQAAYLKTCEVLGRCPITSPQKDEMSREIIQIYECGISSPEKIAELMLQIESVKPKPYAEQFFPQDFDLPAKRA</sequence>
<reference evidence="2 3" key="1">
    <citation type="submission" date="2017-07" db="EMBL/GenBank/DDBJ databases">
        <title>Phylogenetic study on the rhizospheric bacterium Ochrobactrum sp. A44.</title>
        <authorList>
            <person name="Krzyzanowska D.M."/>
            <person name="Ossowicki A."/>
            <person name="Rajewska M."/>
            <person name="Maciag T."/>
            <person name="Kaczynski Z."/>
            <person name="Czerwicka M."/>
            <person name="Jafra S."/>
        </authorList>
    </citation>
    <scope>NUCLEOTIDE SEQUENCE [LARGE SCALE GENOMIC DNA]</scope>
    <source>
        <strain evidence="2 3">CCUG 30717</strain>
    </source>
</reference>
<dbReference type="EMBL" id="PKQI01000001">
    <property type="protein sequence ID" value="NNV19684.1"/>
    <property type="molecule type" value="Genomic_DNA"/>
</dbReference>
<keyword evidence="3" id="KW-1185">Reference proteome</keyword>
<dbReference type="RefSeq" id="WP_007879219.1">
    <property type="nucleotide sequence ID" value="NZ_CAXURC020000002.1"/>
</dbReference>
<name>A0A1A9FPI0_9HYPH</name>
<dbReference type="STRING" id="419475.A8A54_14085"/>
<evidence type="ECO:0000313" key="4">
    <source>
        <dbReference type="Proteomes" id="UP000526233"/>
    </source>
</evidence>
<evidence type="ECO:0000313" key="3">
    <source>
        <dbReference type="Proteomes" id="UP000216188"/>
    </source>
</evidence>